<dbReference type="PANTHER" id="PTHR36837:SF5">
    <property type="entry name" value="POLY-3-HYDROXYBUTYRATE SYNTHASE"/>
    <property type="match status" value="1"/>
</dbReference>
<accession>A0A7D7NCB1</accession>
<evidence type="ECO:0000313" key="7">
    <source>
        <dbReference type="EMBL" id="QMT41215.1"/>
    </source>
</evidence>
<dbReference type="PANTHER" id="PTHR36837">
    <property type="entry name" value="POLY(3-HYDROXYALKANOATE) POLYMERASE SUBUNIT PHAC"/>
    <property type="match status" value="1"/>
</dbReference>
<feature type="domain" description="AB hydrolase-1" evidence="5">
    <location>
        <begin position="271"/>
        <end position="516"/>
    </location>
</feature>
<dbReference type="Proteomes" id="UP000514752">
    <property type="component" value="Chromosome"/>
</dbReference>
<evidence type="ECO:0000256" key="1">
    <source>
        <dbReference type="ARBA" id="ARBA00004496"/>
    </source>
</evidence>
<dbReference type="InterPro" id="IPR000073">
    <property type="entry name" value="AB_hydrolase_1"/>
</dbReference>
<dbReference type="EMBL" id="CP059567">
    <property type="protein sequence ID" value="QMT41215.1"/>
    <property type="molecule type" value="Genomic_DNA"/>
</dbReference>
<organism evidence="7 8">
    <name type="scientific">Neisseria shayeganii</name>
    <dbReference type="NCBI Taxonomy" id="607712"/>
    <lineage>
        <taxon>Bacteria</taxon>
        <taxon>Pseudomonadati</taxon>
        <taxon>Pseudomonadota</taxon>
        <taxon>Betaproteobacteria</taxon>
        <taxon>Neisseriales</taxon>
        <taxon>Neisseriaceae</taxon>
        <taxon>Neisseria</taxon>
    </lineage>
</organism>
<dbReference type="AlphaFoldDB" id="A0A7D7NCB1"/>
<dbReference type="InterPro" id="IPR051321">
    <property type="entry name" value="PHA/PHB_synthase"/>
</dbReference>
<keyword evidence="3" id="KW-0808">Transferase</keyword>
<evidence type="ECO:0000259" key="5">
    <source>
        <dbReference type="Pfam" id="PF00561"/>
    </source>
</evidence>
<reference evidence="7 8" key="1">
    <citation type="submission" date="2020-07" db="EMBL/GenBank/DDBJ databases">
        <title>Genomic diversity of species in the Neisseriaceae family.</title>
        <authorList>
            <person name="Vincent A.T."/>
            <person name="Bernet E."/>
            <person name="Veyrier F.J."/>
        </authorList>
    </citation>
    <scope>NUCLEOTIDE SEQUENCE [LARGE SCALE GENOMIC DNA]</scope>
    <source>
        <strain evidence="7 8">DSM 22244</strain>
    </source>
</reference>
<dbReference type="InterPro" id="IPR010963">
    <property type="entry name" value="PHA_synth_I"/>
</dbReference>
<protein>
    <submittedName>
        <fullName evidence="7">Class I poly(R)-hydroxyalkanoic acid synthase</fullName>
    </submittedName>
</protein>
<dbReference type="Pfam" id="PF07167">
    <property type="entry name" value="PhaC_N"/>
    <property type="match status" value="1"/>
</dbReference>
<comment type="subcellular location">
    <subcellularLocation>
        <location evidence="1">Cytoplasm</location>
    </subcellularLocation>
</comment>
<dbReference type="Pfam" id="PF00561">
    <property type="entry name" value="Abhydrolase_1"/>
    <property type="match status" value="1"/>
</dbReference>
<evidence type="ECO:0000259" key="6">
    <source>
        <dbReference type="Pfam" id="PF07167"/>
    </source>
</evidence>
<dbReference type="GO" id="GO:0042619">
    <property type="term" value="P:poly-hydroxybutyrate biosynthetic process"/>
    <property type="evidence" value="ECO:0007669"/>
    <property type="project" value="InterPro"/>
</dbReference>
<sequence length="591" mass="67633">MMQDAFKPNETLQQFFNFNENIWQKIQEFYYGESPLSEALTKINTEDLGKFYEAVAKNPARLMEMQMKWWQGQMEIYRNVMLRASDNSVTPFIDDLPGDRRFKNELWKTQPQFDLLRQSYLHFSTTCESMIDSVDGLSEQVRNRLHFFMRQTINALSPGNFIWTNPEILKLTVEENGENLLRGMKLFHEDLMNSARYLKIRMMKDHAFEVGTDLAVTSGSVVFENEIFQLLQYEAVTKEVYKTPLLVVPPFINKYYILDLREQNSFVHWLRSQGHTVFLMSWANPDKSQQHIGFEDLAVSGICEAVRVIEDITGEKEVNALGYCMGGTLLAATQAYYVGKRLKNRIKSATYMTTILDFENPGELGVFINDPVISAIESMDKQLGYFDGRQLAVTFSLLRENSLYWNYYIENYLKGKEPAEFDILYWNSDGTNVTPKVHSFLLRDLYLNNSLAEPGKVKLGGVGINLSRVKTPNFFISTKEDHIALWEETFKGSKHLGGESTLVLGESGHVAGIVNPPAKNKYGYFTNTAAFENGSDWLAGAAHHEGSWWTYWQRWVQAYAGDKIPARSIGNENFPPLAAAPGSYVKVNLVK</sequence>
<dbReference type="GO" id="GO:0005737">
    <property type="term" value="C:cytoplasm"/>
    <property type="evidence" value="ECO:0007669"/>
    <property type="project" value="UniProtKB-SubCell"/>
</dbReference>
<keyword evidence="4" id="KW-0012">Acyltransferase</keyword>
<keyword evidence="2" id="KW-0963">Cytoplasm</keyword>
<dbReference type="InterPro" id="IPR010941">
    <property type="entry name" value="PhaC_N"/>
</dbReference>
<evidence type="ECO:0000256" key="4">
    <source>
        <dbReference type="ARBA" id="ARBA00023315"/>
    </source>
</evidence>
<dbReference type="RefSeq" id="WP_009118028.1">
    <property type="nucleotide sequence ID" value="NZ_CP059567.1"/>
</dbReference>
<evidence type="ECO:0000256" key="3">
    <source>
        <dbReference type="ARBA" id="ARBA00022679"/>
    </source>
</evidence>
<evidence type="ECO:0000313" key="8">
    <source>
        <dbReference type="Proteomes" id="UP000514752"/>
    </source>
</evidence>
<name>A0A7D7NCB1_9NEIS</name>
<dbReference type="KEGG" id="nsg:H3L94_04090"/>
<gene>
    <name evidence="7" type="primary">phaC</name>
    <name evidence="7" type="ORF">H3L94_04090</name>
</gene>
<dbReference type="Gene3D" id="3.40.50.1820">
    <property type="entry name" value="alpha/beta hydrolase"/>
    <property type="match status" value="1"/>
</dbReference>
<evidence type="ECO:0000256" key="2">
    <source>
        <dbReference type="ARBA" id="ARBA00022490"/>
    </source>
</evidence>
<feature type="domain" description="Poly-beta-hydroxybutyrate polymerase N-terminal" evidence="6">
    <location>
        <begin position="99"/>
        <end position="270"/>
    </location>
</feature>
<dbReference type="InterPro" id="IPR029058">
    <property type="entry name" value="AB_hydrolase_fold"/>
</dbReference>
<dbReference type="NCBIfam" id="TIGR01838">
    <property type="entry name" value="PHA_synth_I"/>
    <property type="match status" value="1"/>
</dbReference>
<dbReference type="GO" id="GO:0016746">
    <property type="term" value="F:acyltransferase activity"/>
    <property type="evidence" value="ECO:0007669"/>
    <property type="project" value="UniProtKB-KW"/>
</dbReference>
<proteinExistence type="predicted"/>
<dbReference type="SUPFAM" id="SSF53474">
    <property type="entry name" value="alpha/beta-Hydrolases"/>
    <property type="match status" value="1"/>
</dbReference>